<dbReference type="RefSeq" id="WP_189639291.1">
    <property type="nucleotide sequence ID" value="NZ_BMZF01000001.1"/>
</dbReference>
<dbReference type="Gene3D" id="2.120.10.30">
    <property type="entry name" value="TolB, C-terminal domain"/>
    <property type="match status" value="1"/>
</dbReference>
<dbReference type="EMBL" id="BMZF01000001">
    <property type="protein sequence ID" value="GHA45732.1"/>
    <property type="molecule type" value="Genomic_DNA"/>
</dbReference>
<evidence type="ECO:0000313" key="4">
    <source>
        <dbReference type="Proteomes" id="UP000634455"/>
    </source>
</evidence>
<accession>A0ABQ3CW77</accession>
<sequence>MRIFCTVVFSSLVAMAAHATDVKTDIGTVTVTKMVDDLYAPWAIAFLPNGDQLITERDGDLYYFDDGKRHKVSGVPAVHAQGQGGLLDIVVSRNFANSREVFLTYAEPSDAGGHTALAVAKLSPNGDQLTNLRVLFRQKYTSKSTHHFGSRVVEAQNGDLFLTIGDRGNGKLAQSMDHFNGKVVRVSRAGAAVIHSYGHRNPQGAALDNAGNLWTVEHGAKGGDEINKPVAGKNYGWPIISYGRNYSGTKIGEGQSREGMEQPALYWDPSIAPSGMMIYSGKLFPKWKDQIFVGSLKFDMISRSTTSGATATEVERLFQNKYERIRDIREAPDGSIWFLSVGDGAAYRITPQ</sequence>
<feature type="domain" description="Glucose/Sorbosone dehydrogenase" evidence="2">
    <location>
        <begin position="40"/>
        <end position="343"/>
    </location>
</feature>
<dbReference type="InterPro" id="IPR011041">
    <property type="entry name" value="Quinoprot_gluc/sorb_DH_b-prop"/>
</dbReference>
<reference evidence="4" key="1">
    <citation type="journal article" date="2019" name="Int. J. Syst. Evol. Microbiol.">
        <title>The Global Catalogue of Microorganisms (GCM) 10K type strain sequencing project: providing services to taxonomists for standard genome sequencing and annotation.</title>
        <authorList>
            <consortium name="The Broad Institute Genomics Platform"/>
            <consortium name="The Broad Institute Genome Sequencing Center for Infectious Disease"/>
            <person name="Wu L."/>
            <person name="Ma J."/>
        </authorList>
    </citation>
    <scope>NUCLEOTIDE SEQUENCE [LARGE SCALE GENOMIC DNA]</scope>
    <source>
        <strain evidence="4">KCTC 32465</strain>
    </source>
</reference>
<protein>
    <submittedName>
        <fullName evidence="3">Glucose sorbosone dehydrogenase</fullName>
    </submittedName>
</protein>
<dbReference type="Proteomes" id="UP000634455">
    <property type="component" value="Unassembled WGS sequence"/>
</dbReference>
<evidence type="ECO:0000313" key="3">
    <source>
        <dbReference type="EMBL" id="GHA45732.1"/>
    </source>
</evidence>
<evidence type="ECO:0000256" key="1">
    <source>
        <dbReference type="SAM" id="SignalP"/>
    </source>
</evidence>
<feature type="signal peptide" evidence="1">
    <location>
        <begin position="1"/>
        <end position="19"/>
    </location>
</feature>
<gene>
    <name evidence="3" type="ORF">GCM10008927_08450</name>
</gene>
<name>A0ABQ3CW77_9RHOB</name>
<feature type="chain" id="PRO_5045197414" evidence="1">
    <location>
        <begin position="20"/>
        <end position="352"/>
    </location>
</feature>
<dbReference type="InterPro" id="IPR011042">
    <property type="entry name" value="6-blade_b-propeller_TolB-like"/>
</dbReference>
<keyword evidence="4" id="KW-1185">Reference proteome</keyword>
<organism evidence="3 4">
    <name type="scientific">Paramylibacter ulvae</name>
    <dbReference type="NCBI Taxonomy" id="1651968"/>
    <lineage>
        <taxon>Bacteria</taxon>
        <taxon>Pseudomonadati</taxon>
        <taxon>Pseudomonadota</taxon>
        <taxon>Alphaproteobacteria</taxon>
        <taxon>Rhodobacterales</taxon>
        <taxon>Paracoccaceae</taxon>
        <taxon>Paramylibacter</taxon>
    </lineage>
</organism>
<evidence type="ECO:0000259" key="2">
    <source>
        <dbReference type="Pfam" id="PF07995"/>
    </source>
</evidence>
<keyword evidence="1" id="KW-0732">Signal</keyword>
<dbReference type="SUPFAM" id="SSF50952">
    <property type="entry name" value="Soluble quinoprotein glucose dehydrogenase"/>
    <property type="match status" value="1"/>
</dbReference>
<comment type="caution">
    <text evidence="3">The sequence shown here is derived from an EMBL/GenBank/DDBJ whole genome shotgun (WGS) entry which is preliminary data.</text>
</comment>
<proteinExistence type="predicted"/>
<dbReference type="InterPro" id="IPR012938">
    <property type="entry name" value="Glc/Sorbosone_DH"/>
</dbReference>
<dbReference type="Pfam" id="PF07995">
    <property type="entry name" value="GSDH"/>
    <property type="match status" value="1"/>
</dbReference>
<dbReference type="PANTHER" id="PTHR19328:SF75">
    <property type="entry name" value="ALDOSE SUGAR DEHYDROGENASE YLII"/>
    <property type="match status" value="1"/>
</dbReference>
<dbReference type="PANTHER" id="PTHR19328">
    <property type="entry name" value="HEDGEHOG-INTERACTING PROTEIN"/>
    <property type="match status" value="1"/>
</dbReference>